<dbReference type="AlphaFoldDB" id="A0A381TAM8"/>
<organism evidence="2">
    <name type="scientific">marine metagenome</name>
    <dbReference type="NCBI Taxonomy" id="408172"/>
    <lineage>
        <taxon>unclassified sequences</taxon>
        <taxon>metagenomes</taxon>
        <taxon>ecological metagenomes</taxon>
    </lineage>
</organism>
<accession>A0A381TAM8</accession>
<evidence type="ECO:0000313" key="2">
    <source>
        <dbReference type="EMBL" id="SVA12809.1"/>
    </source>
</evidence>
<evidence type="ECO:0008006" key="3">
    <source>
        <dbReference type="Google" id="ProtNLM"/>
    </source>
</evidence>
<dbReference type="EMBL" id="UINC01004232">
    <property type="protein sequence ID" value="SVA12809.1"/>
    <property type="molecule type" value="Genomic_DNA"/>
</dbReference>
<gene>
    <name evidence="2" type="ORF">METZ01_LOCUS65663</name>
</gene>
<reference evidence="2" key="1">
    <citation type="submission" date="2018-05" db="EMBL/GenBank/DDBJ databases">
        <authorList>
            <person name="Lanie J.A."/>
            <person name="Ng W.-L."/>
            <person name="Kazmierczak K.M."/>
            <person name="Andrzejewski T.M."/>
            <person name="Davidsen T.M."/>
            <person name="Wayne K.J."/>
            <person name="Tettelin H."/>
            <person name="Glass J.I."/>
            <person name="Rusch D."/>
            <person name="Podicherti R."/>
            <person name="Tsui H.-C.T."/>
            <person name="Winkler M.E."/>
        </authorList>
    </citation>
    <scope>NUCLEOTIDE SEQUENCE</scope>
</reference>
<feature type="region of interest" description="Disordered" evidence="1">
    <location>
        <begin position="66"/>
        <end position="111"/>
    </location>
</feature>
<proteinExistence type="predicted"/>
<protein>
    <recommendedName>
        <fullName evidence="3">DUF305 domain-containing protein</fullName>
    </recommendedName>
</protein>
<sequence>MTATMIALQRHHHSLTRLTLALGLIAGLLMANQGLAQERQEDPRVGLAAGFLDAGQAVHNMELVRNLPKPDGFYDPEQPSGAPRTPPPPEPAEGEEVPTNPPTRPPQGLSYTNSDLAFIDNYMFVGNYHGFNTYSVEDPQEVERLASYVCPGGQGDVSVYGNLLFMSVEQTRGRLDCGVGGVEEPISSERFRGVRIFDISDIRDPRQVAAIQTCRGSHTHTVVPDPNDPNNVYIYGQGTGSVRDGEELAGCIDLEREGREVIQDPDEEPDTALFSIDVIQVPLGAPDTARIVNRPRIFADPETGSIAGLWQGGDHGEGTQNSRMTTQCHDITVFAEHGLAAGACAGNGILLDISDPVNPVRLDEVVDQSFAYWHSATFNNDGTKVVFTDEWGGGGRPRCLATDLPSWGANAIFDIVDRELVFKNYYKLPAPQSERENCVAHNGSLIPVPGRDIMVQSWYQGGISVFDFTDSANPVEIAFFDRGPLPGELGTMGGFWSSYWYNGYIYGAGIARGVDVLKLTPSMHLSQNEIDAATEVELGVFNAQNQTIIEWTPSPAVAGAYLDQLTRRNGIRAAHVTTLDGLLGQLDQPSAELPDELDALATELESDARLLPNNASRLHSLAETLQDLSASLR</sequence>
<evidence type="ECO:0000256" key="1">
    <source>
        <dbReference type="SAM" id="MobiDB-lite"/>
    </source>
</evidence>
<name>A0A381TAM8_9ZZZZ</name>